<feature type="compositionally biased region" description="Gly residues" evidence="1">
    <location>
        <begin position="213"/>
        <end position="223"/>
    </location>
</feature>
<reference evidence="3 4" key="1">
    <citation type="submission" date="2018-06" db="EMBL/GenBank/DDBJ databases">
        <title>Genomic Encyclopedia of Type Strains, Phase IV (KMG-IV): sequencing the most valuable type-strain genomes for metagenomic binning, comparative biology and taxonomic classification.</title>
        <authorList>
            <person name="Goeker M."/>
        </authorList>
    </citation>
    <scope>NUCLEOTIDE SEQUENCE [LARGE SCALE GENOMIC DNA]</scope>
    <source>
        <strain evidence="3 4">DSM 45521</strain>
    </source>
</reference>
<feature type="chain" id="PRO_5039186303" description="Glycine rich protein" evidence="2">
    <location>
        <begin position="35"/>
        <end position="332"/>
    </location>
</feature>
<dbReference type="EMBL" id="QJSP01000010">
    <property type="protein sequence ID" value="PYE15431.1"/>
    <property type="molecule type" value="Genomic_DNA"/>
</dbReference>
<evidence type="ECO:0000256" key="2">
    <source>
        <dbReference type="SAM" id="SignalP"/>
    </source>
</evidence>
<dbReference type="AlphaFoldDB" id="A0A318RIY7"/>
<feature type="compositionally biased region" description="Gly residues" evidence="1">
    <location>
        <begin position="245"/>
        <end position="279"/>
    </location>
</feature>
<gene>
    <name evidence="3" type="ORF">DFR67_11092</name>
</gene>
<keyword evidence="2" id="KW-0732">Signal</keyword>
<evidence type="ECO:0000256" key="1">
    <source>
        <dbReference type="SAM" id="MobiDB-lite"/>
    </source>
</evidence>
<feature type="signal peptide" evidence="2">
    <location>
        <begin position="1"/>
        <end position="34"/>
    </location>
</feature>
<proteinExistence type="predicted"/>
<evidence type="ECO:0000313" key="4">
    <source>
        <dbReference type="Proteomes" id="UP000247591"/>
    </source>
</evidence>
<protein>
    <recommendedName>
        <fullName evidence="5">Glycine rich protein</fullName>
    </recommendedName>
</protein>
<feature type="region of interest" description="Disordered" evidence="1">
    <location>
        <begin position="181"/>
        <end position="280"/>
    </location>
</feature>
<evidence type="ECO:0000313" key="3">
    <source>
        <dbReference type="EMBL" id="PYE15431.1"/>
    </source>
</evidence>
<feature type="region of interest" description="Disordered" evidence="1">
    <location>
        <begin position="310"/>
        <end position="332"/>
    </location>
</feature>
<dbReference type="RefSeq" id="WP_158539982.1">
    <property type="nucleotide sequence ID" value="NZ_QJSP01000010.1"/>
</dbReference>
<comment type="caution">
    <text evidence="3">The sequence shown here is derived from an EMBL/GenBank/DDBJ whole genome shotgun (WGS) entry which is preliminary data.</text>
</comment>
<name>A0A318RIY7_WILLI</name>
<keyword evidence="4" id="KW-1185">Reference proteome</keyword>
<accession>A0A318RIY7</accession>
<dbReference type="Proteomes" id="UP000247591">
    <property type="component" value="Unassembled WGS sequence"/>
</dbReference>
<organism evidence="3 4">
    <name type="scientific">Williamsia limnetica</name>
    <dbReference type="NCBI Taxonomy" id="882452"/>
    <lineage>
        <taxon>Bacteria</taxon>
        <taxon>Bacillati</taxon>
        <taxon>Actinomycetota</taxon>
        <taxon>Actinomycetes</taxon>
        <taxon>Mycobacteriales</taxon>
        <taxon>Nocardiaceae</taxon>
        <taxon>Williamsia</taxon>
    </lineage>
</organism>
<evidence type="ECO:0008006" key="5">
    <source>
        <dbReference type="Google" id="ProtNLM"/>
    </source>
</evidence>
<sequence length="332" mass="31342">MKNTVKQQHRCDLVRKIPPPGLSAFRLMAIGATAACVAATATFATGTASAAPSGSERFHMTRSVEYFCVPTGVTTMTIEAVGGAGTTLDNGGIGGDGARVVGTFPVVPGTELAVTVGQWGHDDGGYGDGRGGRHGTADGLSGAYSGGGGGGSTAVKSTTHACGVRDADGATYLVVAGGGGGAGGNSDNTGGREGGHGGDAGRVGSAGHKGEAGGDGGCGGRAPGNGCNESKDGGRGTDGAENPEGGAGGGGGGGGFNGGGRGHADGLSGGPAGGGGGGASYAAPTGTNVFFSPQVNPRRNSDGFVRLSWGDGATAPGSGGSSVIFDGMFGSS</sequence>